<dbReference type="EMBL" id="VORV01000002">
    <property type="protein sequence ID" value="TXD79396.1"/>
    <property type="molecule type" value="Genomic_DNA"/>
</dbReference>
<dbReference type="AlphaFoldDB" id="A0A2W7TD97"/>
<accession>A0A2W7TD97</accession>
<protein>
    <submittedName>
        <fullName evidence="1">Uncharacterized protein</fullName>
    </submittedName>
</protein>
<evidence type="ECO:0000313" key="2">
    <source>
        <dbReference type="EMBL" id="TXD79396.1"/>
    </source>
</evidence>
<dbReference type="RefSeq" id="WP_086497775.1">
    <property type="nucleotide sequence ID" value="NZ_MSSV01000001.1"/>
</dbReference>
<proteinExistence type="predicted"/>
<sequence length="134" mass="15053">MKKHLAIIGLALSSMTFACNEKKEDGSITEDGVMQVEEVTSENGQILAGKDSSMRLSDGTRIPVEITSADSINLPQELLTMIEKTDDLDPGNIVAKRRFIENNITYYELEFKMREGSNQTFIFDEDGKRKSKDE</sequence>
<gene>
    <name evidence="2" type="ORF">ESW18_03970</name>
    <name evidence="1" type="ORF">LV84_00270</name>
</gene>
<organism evidence="1 3">
    <name type="scientific">Algoriphagus ratkowskyi</name>
    <dbReference type="NCBI Taxonomy" id="57028"/>
    <lineage>
        <taxon>Bacteria</taxon>
        <taxon>Pseudomonadati</taxon>
        <taxon>Bacteroidota</taxon>
        <taxon>Cytophagia</taxon>
        <taxon>Cytophagales</taxon>
        <taxon>Cyclobacteriaceae</taxon>
        <taxon>Algoriphagus</taxon>
    </lineage>
</organism>
<evidence type="ECO:0000313" key="3">
    <source>
        <dbReference type="Proteomes" id="UP000249115"/>
    </source>
</evidence>
<evidence type="ECO:0000313" key="4">
    <source>
        <dbReference type="Proteomes" id="UP000321927"/>
    </source>
</evidence>
<keyword evidence="4" id="KW-1185">Reference proteome</keyword>
<reference evidence="1 3" key="1">
    <citation type="submission" date="2018-06" db="EMBL/GenBank/DDBJ databases">
        <title>Genomic Encyclopedia of Archaeal and Bacterial Type Strains, Phase II (KMG-II): from individual species to whole genera.</title>
        <authorList>
            <person name="Goeker M."/>
        </authorList>
    </citation>
    <scope>NUCLEOTIDE SEQUENCE [LARGE SCALE GENOMIC DNA]</scope>
    <source>
        <strain evidence="1 3">DSM 22686</strain>
    </source>
</reference>
<dbReference type="PROSITE" id="PS51257">
    <property type="entry name" value="PROKAR_LIPOPROTEIN"/>
    <property type="match status" value="1"/>
</dbReference>
<reference evidence="2 4" key="2">
    <citation type="submission" date="2019-08" db="EMBL/GenBank/DDBJ databases">
        <title>Genome of Algoriphagus ratkowskyi IC026.</title>
        <authorList>
            <person name="Bowman J.P."/>
        </authorList>
    </citation>
    <scope>NUCLEOTIDE SEQUENCE [LARGE SCALE GENOMIC DNA]</scope>
    <source>
        <strain evidence="2 4">IC026</strain>
    </source>
</reference>
<dbReference type="EMBL" id="QKZU01000001">
    <property type="protein sequence ID" value="PZX61282.1"/>
    <property type="molecule type" value="Genomic_DNA"/>
</dbReference>
<comment type="caution">
    <text evidence="1">The sequence shown here is derived from an EMBL/GenBank/DDBJ whole genome shotgun (WGS) entry which is preliminary data.</text>
</comment>
<name>A0A2W7TD97_9BACT</name>
<evidence type="ECO:0000313" key="1">
    <source>
        <dbReference type="EMBL" id="PZX61282.1"/>
    </source>
</evidence>
<dbReference type="Proteomes" id="UP000321927">
    <property type="component" value="Unassembled WGS sequence"/>
</dbReference>
<dbReference type="Proteomes" id="UP000249115">
    <property type="component" value="Unassembled WGS sequence"/>
</dbReference>
<dbReference type="OrthoDB" id="826383at2"/>